<protein>
    <submittedName>
        <fullName evidence="3">Uncharacterized protein</fullName>
    </submittedName>
</protein>
<keyword evidence="2" id="KW-0812">Transmembrane</keyword>
<dbReference type="EMBL" id="JAEHOE010000245">
    <property type="protein sequence ID" value="KAG2482206.1"/>
    <property type="molecule type" value="Genomic_DNA"/>
</dbReference>
<evidence type="ECO:0000313" key="3">
    <source>
        <dbReference type="EMBL" id="KAG2482206.1"/>
    </source>
</evidence>
<keyword evidence="2" id="KW-0472">Membrane</keyword>
<feature type="transmembrane region" description="Helical" evidence="2">
    <location>
        <begin position="53"/>
        <end position="74"/>
    </location>
</feature>
<keyword evidence="4" id="KW-1185">Reference proteome</keyword>
<comment type="caution">
    <text evidence="3">The sequence shown here is derived from an EMBL/GenBank/DDBJ whole genome shotgun (WGS) entry which is preliminary data.</text>
</comment>
<proteinExistence type="predicted"/>
<organism evidence="3 4">
    <name type="scientific">Edaphochlamys debaryana</name>
    <dbReference type="NCBI Taxonomy" id="47281"/>
    <lineage>
        <taxon>Eukaryota</taxon>
        <taxon>Viridiplantae</taxon>
        <taxon>Chlorophyta</taxon>
        <taxon>core chlorophytes</taxon>
        <taxon>Chlorophyceae</taxon>
        <taxon>CS clade</taxon>
        <taxon>Chlamydomonadales</taxon>
        <taxon>Chlamydomonadales incertae sedis</taxon>
        <taxon>Edaphochlamys</taxon>
    </lineage>
</organism>
<dbReference type="Proteomes" id="UP000612055">
    <property type="component" value="Unassembled WGS sequence"/>
</dbReference>
<sequence length="258" mass="26490">MSSGGSNAPATVLQGPLTYEKPKGMDAILVKILCPPTDFADVQRITKVFIRAFVLLSTYIIPLSVVLVPGWLWLVRHELLLGHRGDAILVTIAGLLLFLAADTTKSATASASAAATEGAFTAADRTAYQQTPGGVVPHPAGPFGSSTTAPTATSRGVPASAAAAPRAAPPAAAATAATANLEPIILRVKQRIIKLELLLFGNELTEADIPRDALHARVQALCSEVGVPFGGPGGSSAHPGVAELDIQLQAVEKALGVQ</sequence>
<accession>A0A835XEH3</accession>
<keyword evidence="2" id="KW-1133">Transmembrane helix</keyword>
<evidence type="ECO:0000313" key="4">
    <source>
        <dbReference type="Proteomes" id="UP000612055"/>
    </source>
</evidence>
<feature type="region of interest" description="Disordered" evidence="1">
    <location>
        <begin position="131"/>
        <end position="163"/>
    </location>
</feature>
<feature type="transmembrane region" description="Helical" evidence="2">
    <location>
        <begin position="80"/>
        <end position="101"/>
    </location>
</feature>
<dbReference type="OrthoDB" id="539881at2759"/>
<feature type="compositionally biased region" description="Polar residues" evidence="1">
    <location>
        <begin position="144"/>
        <end position="154"/>
    </location>
</feature>
<reference evidence="3" key="1">
    <citation type="journal article" date="2020" name="bioRxiv">
        <title>Comparative genomics of Chlamydomonas.</title>
        <authorList>
            <person name="Craig R.J."/>
            <person name="Hasan A.R."/>
            <person name="Ness R.W."/>
            <person name="Keightley P.D."/>
        </authorList>
    </citation>
    <scope>NUCLEOTIDE SEQUENCE</scope>
    <source>
        <strain evidence="3">CCAP 11/70</strain>
    </source>
</reference>
<evidence type="ECO:0000256" key="1">
    <source>
        <dbReference type="SAM" id="MobiDB-lite"/>
    </source>
</evidence>
<evidence type="ECO:0000256" key="2">
    <source>
        <dbReference type="SAM" id="Phobius"/>
    </source>
</evidence>
<dbReference type="AlphaFoldDB" id="A0A835XEH3"/>
<gene>
    <name evidence="3" type="ORF">HYH03_018851</name>
</gene>
<name>A0A835XEH3_9CHLO</name>